<dbReference type="PIRSF" id="PIRSF000722">
    <property type="entry name" value="Acetate_prop_kin"/>
    <property type="match status" value="1"/>
</dbReference>
<sequence>MTDVQEQSSPGLITPTATASTMPSKVILSINAGSSSLKVSVFSYHPPSSSDPKALATIQVTGLTAPPATLKYDRGDQHIKSQPLPETDVNGQETAYEYIIQHLTSDAGLPELSYPDDIEFACHRVVHSGDYDRPVRIDRDTFHRLEELSDLAPLHNAGALTIVKAVHDKCPKASNIAFFDNAFHQNLPEAARTYAIDQKVAKRNKLRKYGFHGLSYAFITRSVAAHLAVPAEELNIVALHLGSGASACCIKGGQSIDTSMGLTPLDGLPGATRSGSVDPSLIFHFTHDAGKLSPGSSKGMHITEAEEILNKKSGWQALTGTTDFGAISAKAGEGDAACKLAFDIFVDRITDFVAAYHVKLGGKVDALVFAGGIGEKGARLRQAVVENVACLGFALDEGRNTKPDGEAVVTDIGKEGGSKHRVLICQTDEQAEMARECVQDADSLRRPT</sequence>
<evidence type="ECO:0000313" key="7">
    <source>
        <dbReference type="Proteomes" id="UP001175353"/>
    </source>
</evidence>
<dbReference type="Pfam" id="PF00871">
    <property type="entry name" value="Acetate_kinase"/>
    <property type="match status" value="1"/>
</dbReference>
<dbReference type="GO" id="GO:0006085">
    <property type="term" value="P:acetyl-CoA biosynthetic process"/>
    <property type="evidence" value="ECO:0007669"/>
    <property type="project" value="UniProtKB-UniRule"/>
</dbReference>
<keyword evidence="5" id="KW-0460">Magnesium</keyword>
<evidence type="ECO:0000256" key="5">
    <source>
        <dbReference type="HAMAP-Rule" id="MF_03131"/>
    </source>
</evidence>
<dbReference type="GO" id="GO:0005524">
    <property type="term" value="F:ATP binding"/>
    <property type="evidence" value="ECO:0007669"/>
    <property type="project" value="UniProtKB-KW"/>
</dbReference>
<keyword evidence="4 5" id="KW-0067">ATP-binding</keyword>
<proteinExistence type="inferred from homology"/>
<comment type="pathway">
    <text evidence="5">Metabolic intermediate biosynthesis; acetyl-CoA biosynthesis; acetyl-CoA from acetate: step 1/2.</text>
</comment>
<feature type="binding site" evidence="5">
    <location>
        <position position="124"/>
    </location>
    <ligand>
        <name>substrate</name>
    </ligand>
</feature>
<dbReference type="NCBIfam" id="TIGR00016">
    <property type="entry name" value="ackA"/>
    <property type="match status" value="1"/>
</dbReference>
<dbReference type="AlphaFoldDB" id="A0AAN6L207"/>
<keyword evidence="1 5" id="KW-0808">Transferase</keyword>
<evidence type="ECO:0000256" key="1">
    <source>
        <dbReference type="ARBA" id="ARBA00022679"/>
    </source>
</evidence>
<dbReference type="HAMAP" id="MF_00020">
    <property type="entry name" value="Acetate_kinase"/>
    <property type="match status" value="1"/>
</dbReference>
<keyword evidence="7" id="KW-1185">Reference proteome</keyword>
<evidence type="ECO:0000313" key="6">
    <source>
        <dbReference type="EMBL" id="KAK1015101.1"/>
    </source>
</evidence>
<dbReference type="PRINTS" id="PR00471">
    <property type="entry name" value="ACETATEKNASE"/>
</dbReference>
<evidence type="ECO:0000256" key="2">
    <source>
        <dbReference type="ARBA" id="ARBA00022741"/>
    </source>
</evidence>
<dbReference type="InterPro" id="IPR023865">
    <property type="entry name" value="Aliphatic_acid_kinase_CS"/>
</dbReference>
<feature type="binding site" evidence="5">
    <location>
        <begin position="240"/>
        <end position="244"/>
    </location>
    <ligand>
        <name>ATP</name>
        <dbReference type="ChEBI" id="CHEBI:30616"/>
    </ligand>
</feature>
<comment type="catalytic activity">
    <reaction evidence="5">
        <text>acetate + ATP = acetyl phosphate + ADP</text>
        <dbReference type="Rhea" id="RHEA:11352"/>
        <dbReference type="ChEBI" id="CHEBI:22191"/>
        <dbReference type="ChEBI" id="CHEBI:30089"/>
        <dbReference type="ChEBI" id="CHEBI:30616"/>
        <dbReference type="ChEBI" id="CHEBI:456216"/>
        <dbReference type="EC" id="2.7.2.1"/>
    </reaction>
</comment>
<comment type="caution">
    <text evidence="5">Lacks conserved residue(s) required for the propagation of feature annotation.</text>
</comment>
<dbReference type="EC" id="2.7.2.1" evidence="5"/>
<accession>A0AAN6L207</accession>
<evidence type="ECO:0000256" key="3">
    <source>
        <dbReference type="ARBA" id="ARBA00022777"/>
    </source>
</evidence>
<dbReference type="PROSITE" id="PS01075">
    <property type="entry name" value="ACETATE_KINASE_1"/>
    <property type="match status" value="1"/>
</dbReference>
<feature type="active site" description="Proton donor/acceptor" evidence="5">
    <location>
        <position position="180"/>
    </location>
</feature>
<feature type="binding site" evidence="5">
    <location>
        <position position="429"/>
    </location>
    <ligand>
        <name>Mg(2+)</name>
        <dbReference type="ChEBI" id="CHEBI:18420"/>
    </ligand>
</feature>
<dbReference type="PROSITE" id="PS01076">
    <property type="entry name" value="ACETATE_KINASE_2"/>
    <property type="match status" value="1"/>
</dbReference>
<dbReference type="Gene3D" id="3.30.420.40">
    <property type="match status" value="2"/>
</dbReference>
<dbReference type="PANTHER" id="PTHR21060">
    <property type="entry name" value="ACETATE KINASE"/>
    <property type="match status" value="1"/>
</dbReference>
<comment type="similarity">
    <text evidence="5">Belongs to the acetokinase family.</text>
</comment>
<dbReference type="EMBL" id="JAUJLE010000003">
    <property type="protein sequence ID" value="KAK1015101.1"/>
    <property type="molecule type" value="Genomic_DNA"/>
</dbReference>
<dbReference type="Proteomes" id="UP001175353">
    <property type="component" value="Unassembled WGS sequence"/>
</dbReference>
<feature type="binding site" evidence="5">
    <location>
        <position position="31"/>
    </location>
    <ligand>
        <name>Mg(2+)</name>
        <dbReference type="ChEBI" id="CHEBI:18420"/>
    </ligand>
</feature>
<feature type="site" description="Transition state stabilizer" evidence="5">
    <location>
        <position position="273"/>
    </location>
</feature>
<keyword evidence="3 5" id="KW-0418">Kinase</keyword>
<reference evidence="6" key="1">
    <citation type="submission" date="2023-06" db="EMBL/GenBank/DDBJ databases">
        <title>Black Yeasts Isolated from many extreme environments.</title>
        <authorList>
            <person name="Coleine C."/>
            <person name="Stajich J.E."/>
            <person name="Selbmann L."/>
        </authorList>
    </citation>
    <scope>NUCLEOTIDE SEQUENCE</scope>
    <source>
        <strain evidence="6">CCFEE 5200</strain>
    </source>
</reference>
<protein>
    <recommendedName>
        <fullName evidence="5">Probable acetate kinase</fullName>
        <ecNumber evidence="5">2.7.2.1</ecNumber>
    </recommendedName>
    <alternativeName>
        <fullName evidence="5">Acetokinase</fullName>
    </alternativeName>
</protein>
<evidence type="ECO:0000256" key="4">
    <source>
        <dbReference type="ARBA" id="ARBA00022840"/>
    </source>
</evidence>
<comment type="cofactor">
    <cofactor evidence="5">
        <name>Mg(2+)</name>
        <dbReference type="ChEBI" id="CHEBI:18420"/>
    </cofactor>
</comment>
<keyword evidence="5" id="KW-0479">Metal-binding</keyword>
<dbReference type="InterPro" id="IPR004372">
    <property type="entry name" value="Ac/propionate_kinase"/>
</dbReference>
<keyword evidence="2 5" id="KW-0547">Nucleotide-binding</keyword>
<feature type="site" description="Transition state stabilizer" evidence="5">
    <location>
        <position position="212"/>
    </location>
</feature>
<dbReference type="GO" id="GO:0006083">
    <property type="term" value="P:acetate metabolic process"/>
    <property type="evidence" value="ECO:0007669"/>
    <property type="project" value="TreeGrafter"/>
</dbReference>
<dbReference type="GO" id="GO:0000287">
    <property type="term" value="F:magnesium ion binding"/>
    <property type="evidence" value="ECO:0007669"/>
    <property type="project" value="UniProtKB-UniRule"/>
</dbReference>
<dbReference type="GO" id="GO:0008776">
    <property type="term" value="F:acetate kinase activity"/>
    <property type="evidence" value="ECO:0007669"/>
    <property type="project" value="UniProtKB-UniRule"/>
</dbReference>
<feature type="binding site" evidence="5">
    <location>
        <position position="38"/>
    </location>
    <ligand>
        <name>ATP</name>
        <dbReference type="ChEBI" id="CHEBI:30616"/>
    </ligand>
</feature>
<name>A0AAN6L207_9PEZI</name>
<dbReference type="PANTHER" id="PTHR21060:SF15">
    <property type="entry name" value="ACETATE KINASE-RELATED"/>
    <property type="match status" value="1"/>
</dbReference>
<dbReference type="InterPro" id="IPR043129">
    <property type="entry name" value="ATPase_NBD"/>
</dbReference>
<dbReference type="SUPFAM" id="SSF53067">
    <property type="entry name" value="Actin-like ATPase domain"/>
    <property type="match status" value="2"/>
</dbReference>
<gene>
    <name evidence="6" type="ORF">LTR91_000903</name>
</gene>
<dbReference type="InterPro" id="IPR000890">
    <property type="entry name" value="Aliphatic_acid_kin_short-chain"/>
</dbReference>
<comment type="caution">
    <text evidence="6">The sequence shown here is derived from an EMBL/GenBank/DDBJ whole genome shotgun (WGS) entry which is preliminary data.</text>
</comment>
<organism evidence="6 7">
    <name type="scientific">Friedmanniomyces endolithicus</name>
    <dbReference type="NCBI Taxonomy" id="329885"/>
    <lineage>
        <taxon>Eukaryota</taxon>
        <taxon>Fungi</taxon>
        <taxon>Dikarya</taxon>
        <taxon>Ascomycota</taxon>
        <taxon>Pezizomycotina</taxon>
        <taxon>Dothideomycetes</taxon>
        <taxon>Dothideomycetidae</taxon>
        <taxon>Mycosphaerellales</taxon>
        <taxon>Teratosphaeriaceae</taxon>
        <taxon>Friedmanniomyces</taxon>
    </lineage>
</organism>